<dbReference type="GO" id="GO:0103068">
    <property type="term" value="F:leukotriene C4 gamma-glutamyl transferase activity"/>
    <property type="evidence" value="ECO:0007669"/>
    <property type="project" value="UniProtKB-EC"/>
</dbReference>
<dbReference type="FunFam" id="3.60.20.40:FF:000008">
    <property type="entry name" value="Gamma-glutamyltranspeptidase (Eurofung)"/>
    <property type="match status" value="1"/>
</dbReference>
<dbReference type="PANTHER" id="PTHR11686:SF62">
    <property type="entry name" value="GLUTATHIONE HYDROLASE"/>
    <property type="match status" value="1"/>
</dbReference>
<organism evidence="6">
    <name type="scientific">Dissoconium aciculare CBS 342.82</name>
    <dbReference type="NCBI Taxonomy" id="1314786"/>
    <lineage>
        <taxon>Eukaryota</taxon>
        <taxon>Fungi</taxon>
        <taxon>Dikarya</taxon>
        <taxon>Ascomycota</taxon>
        <taxon>Pezizomycotina</taxon>
        <taxon>Dothideomycetes</taxon>
        <taxon>Dothideomycetidae</taxon>
        <taxon>Mycosphaerellales</taxon>
        <taxon>Dissoconiaceae</taxon>
        <taxon>Dissoconium</taxon>
    </lineage>
</organism>
<feature type="chain" id="PRO_5026903753" description="Glutathione hydrolase" evidence="4">
    <location>
        <begin position="25"/>
        <end position="588"/>
    </location>
</feature>
<comment type="catalytic activity">
    <reaction evidence="3">
        <text>glutathione + H2O = L-cysteinylglycine + L-glutamate</text>
        <dbReference type="Rhea" id="RHEA:28807"/>
        <dbReference type="ChEBI" id="CHEBI:15377"/>
        <dbReference type="ChEBI" id="CHEBI:29985"/>
        <dbReference type="ChEBI" id="CHEBI:57925"/>
        <dbReference type="ChEBI" id="CHEBI:61694"/>
        <dbReference type="EC" id="3.4.19.13"/>
    </reaction>
</comment>
<dbReference type="InterPro" id="IPR043138">
    <property type="entry name" value="GGT_lsub"/>
</dbReference>
<evidence type="ECO:0000256" key="1">
    <source>
        <dbReference type="PIRSR" id="PIRSR600101-1"/>
    </source>
</evidence>
<dbReference type="UniPathway" id="UPA00204"/>
<dbReference type="Gene3D" id="1.10.246.130">
    <property type="match status" value="1"/>
</dbReference>
<dbReference type="InterPro" id="IPR043137">
    <property type="entry name" value="GGT_ssub_C"/>
</dbReference>
<feature type="binding site" evidence="2">
    <location>
        <position position="491"/>
    </location>
    <ligand>
        <name>L-glutamate</name>
        <dbReference type="ChEBI" id="CHEBI:29985"/>
    </ligand>
</feature>
<feature type="binding site" evidence="2">
    <location>
        <begin position="468"/>
        <end position="469"/>
    </location>
    <ligand>
        <name>L-glutamate</name>
        <dbReference type="ChEBI" id="CHEBI:29985"/>
    </ligand>
</feature>
<reference evidence="6" key="2">
    <citation type="submission" date="2020-04" db="EMBL/GenBank/DDBJ databases">
        <authorList>
            <consortium name="NCBI Genome Project"/>
        </authorList>
    </citation>
    <scope>NUCLEOTIDE SEQUENCE</scope>
    <source>
        <strain evidence="6">CBS 342.82</strain>
    </source>
</reference>
<evidence type="ECO:0000313" key="5">
    <source>
        <dbReference type="Proteomes" id="UP000504637"/>
    </source>
</evidence>
<reference evidence="6" key="1">
    <citation type="submission" date="2020-01" db="EMBL/GenBank/DDBJ databases">
        <authorList>
            <consortium name="DOE Joint Genome Institute"/>
            <person name="Haridas S."/>
            <person name="Albert R."/>
            <person name="Binder M."/>
            <person name="Bloem J."/>
            <person name="Labutti K."/>
            <person name="Salamov A."/>
            <person name="Andreopoulos B."/>
            <person name="Baker S.E."/>
            <person name="Barry K."/>
            <person name="Bills G."/>
            <person name="Bluhm B.H."/>
            <person name="Cannon C."/>
            <person name="Castanera R."/>
            <person name="Culley D.E."/>
            <person name="Daum C."/>
            <person name="Ezra D."/>
            <person name="Gonzalez J.B."/>
            <person name="Henrissat B."/>
            <person name="Kuo A."/>
            <person name="Liang C."/>
            <person name="Lipzen A."/>
            <person name="Lutzoni F."/>
            <person name="Magnuson J."/>
            <person name="Mondo S."/>
            <person name="Nolan M."/>
            <person name="Ohm R."/>
            <person name="Pangilinan J."/>
            <person name="Park H.-J."/>
            <person name="Ramirez L."/>
            <person name="Alfaro M."/>
            <person name="Sun H."/>
            <person name="Tritt A."/>
            <person name="Yoshinaga Y."/>
            <person name="Zwiers L.-H."/>
            <person name="Turgeon B.G."/>
            <person name="Goodwin S.B."/>
            <person name="Spatafora J.W."/>
            <person name="Crous P.W."/>
            <person name="Grigoriev I.V."/>
        </authorList>
    </citation>
    <scope>NUCLEOTIDE SEQUENCE</scope>
    <source>
        <strain evidence="6">CBS 342.82</strain>
    </source>
</reference>
<evidence type="ECO:0000256" key="2">
    <source>
        <dbReference type="PIRSR" id="PIRSR600101-2"/>
    </source>
</evidence>
<dbReference type="Pfam" id="PF01019">
    <property type="entry name" value="G_glu_transpept"/>
    <property type="match status" value="1"/>
</dbReference>
<dbReference type="EC" id="3.4.19.13" evidence="3"/>
<dbReference type="GeneID" id="54362289"/>
<dbReference type="GO" id="GO:0036374">
    <property type="term" value="F:glutathione hydrolase activity"/>
    <property type="evidence" value="ECO:0007669"/>
    <property type="project" value="UniProtKB-UniRule"/>
</dbReference>
<comment type="catalytic activity">
    <reaction evidence="3">
        <text>an N-terminal (5-L-glutamyl)-[peptide] + an alpha-amino acid = 5-L-glutamyl amino acid + an N-terminal L-alpha-aminoacyl-[peptide]</text>
        <dbReference type="Rhea" id="RHEA:23904"/>
        <dbReference type="Rhea" id="RHEA-COMP:9780"/>
        <dbReference type="Rhea" id="RHEA-COMP:9795"/>
        <dbReference type="ChEBI" id="CHEBI:77644"/>
        <dbReference type="ChEBI" id="CHEBI:78597"/>
        <dbReference type="ChEBI" id="CHEBI:78599"/>
        <dbReference type="ChEBI" id="CHEBI:78608"/>
        <dbReference type="EC" id="2.3.2.2"/>
    </reaction>
</comment>
<dbReference type="PRINTS" id="PR01210">
    <property type="entry name" value="GGTRANSPTASE"/>
</dbReference>
<dbReference type="SUPFAM" id="SSF56235">
    <property type="entry name" value="N-terminal nucleophile aminohydrolases (Ntn hydrolases)"/>
    <property type="match status" value="1"/>
</dbReference>
<sequence length="588" mass="62573">MKAFGSTPAALLLLALSSLPTIVAESWDGWTYGSNGSSSSSQARPATLLDPEGNKLGAVASESSICSRIGTDVLQDGGNAADSLVATTLCVGVIGMYHSGIGGGGFMLVRSANGSYEFIDFRETAPAAAFQDMYNNNTNASIYGGLASGVPGELRGLAHLHQGYGLLPWKRLVWPSVLVARNGFPVTPDLVRYMASAIVGIDNFLVNDPTWAIDFAPNGTLLGLGDNITRRRYADTLEAIANRGPDAFYTGPIAQTTIKTLRQNGGTMTLEDLKNYTVAIRPPMNITYRNYTIHSTGAPSSGTVALSVMKIIEGYKDIGQAATLNLSTHYFDEALRFAYGQRSQLGDPLFVKNLDEYQAEMLDADTISAVRSKINPLRTLNVSDYDPSGFESLVTPGTSAVVTSDVTGLSVALTTTINLLFGSHLMVPETGVILNNEMNDFSIPGSSNAFGYIPSPANFIRPGKRPLSSITPAIVEHANGTLYFVASAAGGSRIITAVLQNLWHVLDQNMTAPQAIAMPRLHDQLVPNVVSFEYAYDNSTVAFLNSRGLNVTWVAPGQSSAQTLRRLGNGTFEAAGESRQLNSGGFAV</sequence>
<accession>A0A6J3M9S9</accession>
<dbReference type="EC" id="2.3.2.2" evidence="3"/>
<dbReference type="PANTHER" id="PTHR11686">
    <property type="entry name" value="GAMMA GLUTAMYL TRANSPEPTIDASE"/>
    <property type="match status" value="1"/>
</dbReference>
<evidence type="ECO:0000256" key="3">
    <source>
        <dbReference type="RuleBase" id="RU368068"/>
    </source>
</evidence>
<protein>
    <recommendedName>
        <fullName evidence="3">Glutathione hydrolase</fullName>
        <ecNumber evidence="3">2.3.2.2</ecNumber>
        <ecNumber evidence="3">3.4.19.13</ecNumber>
    </recommendedName>
    <alternativeName>
        <fullName evidence="3">Gamma-glutamyltransferase</fullName>
    </alternativeName>
    <alternativeName>
        <fullName evidence="3">Gamma-glutamyltranspeptidase</fullName>
    </alternativeName>
</protein>
<feature type="binding site" evidence="2">
    <location>
        <begin position="416"/>
        <end position="418"/>
    </location>
    <ligand>
        <name>L-glutamate</name>
        <dbReference type="ChEBI" id="CHEBI:29985"/>
    </ligand>
</feature>
<keyword evidence="5" id="KW-1185">Reference proteome</keyword>
<reference evidence="6" key="3">
    <citation type="submission" date="2025-08" db="UniProtKB">
        <authorList>
            <consortium name="RefSeq"/>
        </authorList>
    </citation>
    <scope>IDENTIFICATION</scope>
    <source>
        <strain evidence="6">CBS 342.82</strain>
    </source>
</reference>
<keyword evidence="4" id="KW-0732">Signal</keyword>
<gene>
    <name evidence="6" type="ORF">K489DRAFT_378790</name>
</gene>
<keyword evidence="3" id="KW-0012">Acyltransferase</keyword>
<feature type="binding site" evidence="2">
    <location>
        <position position="122"/>
    </location>
    <ligand>
        <name>L-glutamate</name>
        <dbReference type="ChEBI" id="CHEBI:29985"/>
    </ligand>
</feature>
<comment type="function">
    <text evidence="3">Cleaves the gamma-glutamyl peptide bond of glutathione and glutathione conjugates.</text>
</comment>
<evidence type="ECO:0000256" key="4">
    <source>
        <dbReference type="SAM" id="SignalP"/>
    </source>
</evidence>
<dbReference type="GO" id="GO:0005886">
    <property type="term" value="C:plasma membrane"/>
    <property type="evidence" value="ECO:0007669"/>
    <property type="project" value="TreeGrafter"/>
</dbReference>
<dbReference type="Gene3D" id="3.60.20.40">
    <property type="match status" value="1"/>
</dbReference>
<dbReference type="NCBIfam" id="TIGR00066">
    <property type="entry name" value="g_glut_trans"/>
    <property type="match status" value="1"/>
</dbReference>
<comment type="pathway">
    <text evidence="3">Sulfur metabolism; glutathione metabolism.</text>
</comment>
<feature type="binding site" evidence="2">
    <location>
        <position position="440"/>
    </location>
    <ligand>
        <name>L-glutamate</name>
        <dbReference type="ChEBI" id="CHEBI:29985"/>
    </ligand>
</feature>
<name>A0A6J3M9S9_9PEZI</name>
<evidence type="ECO:0000313" key="6">
    <source>
        <dbReference type="RefSeq" id="XP_033461415.1"/>
    </source>
</evidence>
<dbReference type="OrthoDB" id="1081007at2759"/>
<feature type="active site" description="Nucleophile" evidence="1">
    <location>
        <position position="398"/>
    </location>
</feature>
<dbReference type="GO" id="GO:0006751">
    <property type="term" value="P:glutathione catabolic process"/>
    <property type="evidence" value="ECO:0007669"/>
    <property type="project" value="UniProtKB-UniRule"/>
</dbReference>
<feature type="signal peptide" evidence="4">
    <location>
        <begin position="1"/>
        <end position="24"/>
    </location>
</feature>
<proteinExistence type="predicted"/>
<keyword evidence="3" id="KW-0378">Hydrolase</keyword>
<dbReference type="Proteomes" id="UP000504637">
    <property type="component" value="Unplaced"/>
</dbReference>
<comment type="catalytic activity">
    <reaction evidence="3">
        <text>an S-substituted glutathione + H2O = an S-substituted L-cysteinylglycine + L-glutamate</text>
        <dbReference type="Rhea" id="RHEA:59468"/>
        <dbReference type="ChEBI" id="CHEBI:15377"/>
        <dbReference type="ChEBI" id="CHEBI:29985"/>
        <dbReference type="ChEBI" id="CHEBI:90779"/>
        <dbReference type="ChEBI" id="CHEBI:143103"/>
        <dbReference type="EC" id="3.4.19.13"/>
    </reaction>
</comment>
<dbReference type="RefSeq" id="XP_033461415.1">
    <property type="nucleotide sequence ID" value="XM_033604489.1"/>
</dbReference>
<dbReference type="AlphaFoldDB" id="A0A6J3M9S9"/>
<keyword evidence="3" id="KW-0808">Transferase</keyword>
<dbReference type="InterPro" id="IPR029055">
    <property type="entry name" value="Ntn_hydrolases_N"/>
</dbReference>
<dbReference type="InterPro" id="IPR000101">
    <property type="entry name" value="GGT_peptidase"/>
</dbReference>